<name>X1CM88_9ZZZZ</name>
<dbReference type="EMBL" id="BART01029672">
    <property type="protein sequence ID" value="GAH09501.1"/>
    <property type="molecule type" value="Genomic_DNA"/>
</dbReference>
<feature type="non-terminal residue" evidence="2">
    <location>
        <position position="193"/>
    </location>
</feature>
<organism evidence="2">
    <name type="scientific">marine sediment metagenome</name>
    <dbReference type="NCBI Taxonomy" id="412755"/>
    <lineage>
        <taxon>unclassified sequences</taxon>
        <taxon>metagenomes</taxon>
        <taxon>ecological metagenomes</taxon>
    </lineage>
</organism>
<feature type="compositionally biased region" description="Gly residues" evidence="1">
    <location>
        <begin position="182"/>
        <end position="193"/>
    </location>
</feature>
<gene>
    <name evidence="2" type="ORF">S01H4_52011</name>
</gene>
<sequence>MKIICANNSDKFNFSDAAWDNIRQAVGEPVAGEVAAEPVQEPTPEQQKAAILQEFPFIGQIEQALQQNNEAQAKQIAEKNGISWDEVKQMGMNMKTASTVNGKMVRNAGVFSWFAGLGEKAPKAVAGVALYLTLSGLLPGAAQANPNQDADMANAEMGVNNQQTIEQVQQIDTPNMNSNSIGGAGDAGGEAVE</sequence>
<proteinExistence type="predicted"/>
<feature type="region of interest" description="Disordered" evidence="1">
    <location>
        <begin position="173"/>
        <end position="193"/>
    </location>
</feature>
<comment type="caution">
    <text evidence="2">The sequence shown here is derived from an EMBL/GenBank/DDBJ whole genome shotgun (WGS) entry which is preliminary data.</text>
</comment>
<accession>X1CM88</accession>
<reference evidence="2" key="1">
    <citation type="journal article" date="2014" name="Front. Microbiol.">
        <title>High frequency of phylogenetically diverse reductive dehalogenase-homologous genes in deep subseafloor sedimentary metagenomes.</title>
        <authorList>
            <person name="Kawai M."/>
            <person name="Futagami T."/>
            <person name="Toyoda A."/>
            <person name="Takaki Y."/>
            <person name="Nishi S."/>
            <person name="Hori S."/>
            <person name="Arai W."/>
            <person name="Tsubouchi T."/>
            <person name="Morono Y."/>
            <person name="Uchiyama I."/>
            <person name="Ito T."/>
            <person name="Fujiyama A."/>
            <person name="Inagaki F."/>
            <person name="Takami H."/>
        </authorList>
    </citation>
    <scope>NUCLEOTIDE SEQUENCE</scope>
    <source>
        <strain evidence="2">Expedition CK06-06</strain>
    </source>
</reference>
<evidence type="ECO:0000256" key="1">
    <source>
        <dbReference type="SAM" id="MobiDB-lite"/>
    </source>
</evidence>
<protein>
    <submittedName>
        <fullName evidence="2">Uncharacterized protein</fullName>
    </submittedName>
</protein>
<dbReference type="AlphaFoldDB" id="X1CM88"/>
<evidence type="ECO:0000313" key="2">
    <source>
        <dbReference type="EMBL" id="GAH09501.1"/>
    </source>
</evidence>